<dbReference type="EMBL" id="VWPK01000045">
    <property type="protein sequence ID" value="KAA5609749.1"/>
    <property type="molecule type" value="Genomic_DNA"/>
</dbReference>
<dbReference type="Proteomes" id="UP000325255">
    <property type="component" value="Unassembled WGS sequence"/>
</dbReference>
<reference evidence="1 2" key="1">
    <citation type="submission" date="2019-09" db="EMBL/GenBank/DDBJ databases">
        <title>Genome sequence of Rhodovastum atsumiense, a diverse member of the Acetobacteraceae family of non-sulfur purple photosynthetic bacteria.</title>
        <authorList>
            <person name="Meyer T."/>
            <person name="Kyndt J."/>
        </authorList>
    </citation>
    <scope>NUCLEOTIDE SEQUENCE [LARGE SCALE GENOMIC DNA]</scope>
    <source>
        <strain evidence="1 2">DSM 21279</strain>
    </source>
</reference>
<name>A0A5M6IPC3_9PROT</name>
<sequence>MDLAGFRQSLDAPAPPTFASLALQGLWWDGKGDWDQAHRCAQDQDDAPGAAVHAYLHRKEGDPANARYWYARAGRRPVDGALEDEWTALVCELLAAEPP</sequence>
<comment type="caution">
    <text evidence="1">The sequence shown here is derived from an EMBL/GenBank/DDBJ whole genome shotgun (WGS) entry which is preliminary data.</text>
</comment>
<evidence type="ECO:0000313" key="2">
    <source>
        <dbReference type="Proteomes" id="UP000325255"/>
    </source>
</evidence>
<gene>
    <name evidence="1" type="ORF">F1189_22860</name>
</gene>
<accession>A0A5M6IPC3</accession>
<evidence type="ECO:0008006" key="3">
    <source>
        <dbReference type="Google" id="ProtNLM"/>
    </source>
</evidence>
<dbReference type="AlphaFoldDB" id="A0A5M6IPC3"/>
<protein>
    <recommendedName>
        <fullName evidence="3">Sel1 repeat family protein</fullName>
    </recommendedName>
</protein>
<organism evidence="1 2">
    <name type="scientific">Rhodovastum atsumiense</name>
    <dbReference type="NCBI Taxonomy" id="504468"/>
    <lineage>
        <taxon>Bacteria</taxon>
        <taxon>Pseudomonadati</taxon>
        <taxon>Pseudomonadota</taxon>
        <taxon>Alphaproteobacteria</taxon>
        <taxon>Acetobacterales</taxon>
        <taxon>Acetobacteraceae</taxon>
        <taxon>Rhodovastum</taxon>
    </lineage>
</organism>
<evidence type="ECO:0000313" key="1">
    <source>
        <dbReference type="EMBL" id="KAA5609749.1"/>
    </source>
</evidence>
<keyword evidence="2" id="KW-1185">Reference proteome</keyword>
<dbReference type="OrthoDB" id="370799at2"/>
<proteinExistence type="predicted"/>